<dbReference type="PROSITE" id="PS50109">
    <property type="entry name" value="HIS_KIN"/>
    <property type="match status" value="1"/>
</dbReference>
<accession>A0A7X2H249</accession>
<dbReference type="Gene3D" id="3.30.565.10">
    <property type="entry name" value="Histidine kinase-like ATPase, C-terminal domain"/>
    <property type="match status" value="1"/>
</dbReference>
<dbReference type="CDD" id="cd12912">
    <property type="entry name" value="PDC2_MCP_like"/>
    <property type="match status" value="1"/>
</dbReference>
<dbReference type="InterPro" id="IPR003594">
    <property type="entry name" value="HATPase_dom"/>
</dbReference>
<dbReference type="RefSeq" id="WP_154117134.1">
    <property type="nucleotide sequence ID" value="NZ_WJXB01000001.1"/>
</dbReference>
<dbReference type="Pfam" id="PF06580">
    <property type="entry name" value="His_kinase"/>
    <property type="match status" value="1"/>
</dbReference>
<keyword evidence="16" id="KW-1185">Reference proteome</keyword>
<evidence type="ECO:0000256" key="11">
    <source>
        <dbReference type="ARBA" id="ARBA00023136"/>
    </source>
</evidence>
<keyword evidence="12" id="KW-1133">Transmembrane helix</keyword>
<keyword evidence="9" id="KW-0067">ATP-binding</keyword>
<gene>
    <name evidence="15" type="ORF">GJB61_04010</name>
</gene>
<keyword evidence="10" id="KW-0902">Two-component regulatory system</keyword>
<sequence>MFYSLRSRLMLAFSILLILPITAVVFILSKESAEQIRKSTQTSTLQTIDQFASHVSTLLTQIEDMGNQVLSSDITQEWITADLNDESTKGEKYLAKQKLRGLLSSYAINNSSVISISTFATGEGGLWTQDLSYLKSSWYSQFKEQDVRWTQAHQDRDQADDSIRLREINSLVLPLVQLQSLKDVGVIKINYPTVLLRQDMDKISFGKSGKAFLLTAEGLSVLNQDLTGAEQLLRGGLATLQKHSGGQNSGIFPLRQGGTDYLFFYRRLPAQNWLIVGEVPEAELYATITKLKETLLLASFVLLILVIIVALWLSADITKPLSAMARAMRHVKNGQFELAMKDMPKVRSRQSEVDYVAGVFEQMTHQLKYLIETEFETNLRRKNAEYKALLLQINPHFYNNTLEIISGLAAMKREDLVMDATEALGKMMRYSLSLDTDLVQVSEELGYIRDYLFLLKLRYEDHLMVAIRQDSAADQLLIAKFILQPLVENAVKYSLEKGGGAEVAITSSVCGERLHLQIQDNGSGMTPELIANILADTDLRDSVGILNHKGDSIGLRNVLSRCRLYYGEQFEVVLDSKLYIGTTITLKLPLIER</sequence>
<dbReference type="PROSITE" id="PS50885">
    <property type="entry name" value="HAMP"/>
    <property type="match status" value="1"/>
</dbReference>
<dbReference type="InterPro" id="IPR036890">
    <property type="entry name" value="HATPase_C_sf"/>
</dbReference>
<proteinExistence type="predicted"/>
<dbReference type="Pfam" id="PF02518">
    <property type="entry name" value="HATPase_c"/>
    <property type="match status" value="1"/>
</dbReference>
<keyword evidence="6" id="KW-0808">Transferase</keyword>
<evidence type="ECO:0000259" key="14">
    <source>
        <dbReference type="PROSITE" id="PS50885"/>
    </source>
</evidence>
<evidence type="ECO:0000256" key="3">
    <source>
        <dbReference type="ARBA" id="ARBA00012438"/>
    </source>
</evidence>
<dbReference type="Gene3D" id="6.10.340.10">
    <property type="match status" value="1"/>
</dbReference>
<organism evidence="15 16">
    <name type="scientific">Paenibacillus monticola</name>
    <dbReference type="NCBI Taxonomy" id="2666075"/>
    <lineage>
        <taxon>Bacteria</taxon>
        <taxon>Bacillati</taxon>
        <taxon>Bacillota</taxon>
        <taxon>Bacilli</taxon>
        <taxon>Bacillales</taxon>
        <taxon>Paenibacillaceae</taxon>
        <taxon>Paenibacillus</taxon>
    </lineage>
</organism>
<keyword evidence="12" id="KW-0812">Transmembrane</keyword>
<keyword evidence="11 12" id="KW-0472">Membrane</keyword>
<dbReference type="EMBL" id="WJXB01000001">
    <property type="protein sequence ID" value="MRN52156.1"/>
    <property type="molecule type" value="Genomic_DNA"/>
</dbReference>
<feature type="transmembrane region" description="Helical" evidence="12">
    <location>
        <begin position="295"/>
        <end position="315"/>
    </location>
</feature>
<dbReference type="InterPro" id="IPR010559">
    <property type="entry name" value="Sig_transdc_His_kin_internal"/>
</dbReference>
<dbReference type="Gene3D" id="3.30.450.20">
    <property type="entry name" value="PAS domain"/>
    <property type="match status" value="1"/>
</dbReference>
<comment type="subcellular location">
    <subcellularLocation>
        <location evidence="2">Cell membrane</location>
        <topology evidence="2">Multi-pass membrane protein</topology>
    </subcellularLocation>
</comment>
<name>A0A7X2H249_9BACL</name>
<evidence type="ECO:0000256" key="7">
    <source>
        <dbReference type="ARBA" id="ARBA00022741"/>
    </source>
</evidence>
<dbReference type="GO" id="GO:0005886">
    <property type="term" value="C:plasma membrane"/>
    <property type="evidence" value="ECO:0007669"/>
    <property type="project" value="UniProtKB-SubCell"/>
</dbReference>
<dbReference type="SMART" id="SM00387">
    <property type="entry name" value="HATPase_c"/>
    <property type="match status" value="1"/>
</dbReference>
<evidence type="ECO:0000256" key="12">
    <source>
        <dbReference type="SAM" id="Phobius"/>
    </source>
</evidence>
<dbReference type="PANTHER" id="PTHR34220:SF7">
    <property type="entry name" value="SENSOR HISTIDINE KINASE YPDA"/>
    <property type="match status" value="1"/>
</dbReference>
<feature type="domain" description="Histidine kinase" evidence="13">
    <location>
        <begin position="482"/>
        <end position="592"/>
    </location>
</feature>
<evidence type="ECO:0000256" key="6">
    <source>
        <dbReference type="ARBA" id="ARBA00022679"/>
    </source>
</evidence>
<comment type="caution">
    <text evidence="15">The sequence shown here is derived from an EMBL/GenBank/DDBJ whole genome shotgun (WGS) entry which is preliminary data.</text>
</comment>
<dbReference type="InterPro" id="IPR050640">
    <property type="entry name" value="Bact_2-comp_sensor_kinase"/>
</dbReference>
<evidence type="ECO:0000256" key="2">
    <source>
        <dbReference type="ARBA" id="ARBA00004651"/>
    </source>
</evidence>
<keyword evidence="8" id="KW-0418">Kinase</keyword>
<dbReference type="CDD" id="cd06225">
    <property type="entry name" value="HAMP"/>
    <property type="match status" value="1"/>
</dbReference>
<keyword evidence="5" id="KW-0597">Phosphoprotein</keyword>
<dbReference type="GO" id="GO:0000155">
    <property type="term" value="F:phosphorelay sensor kinase activity"/>
    <property type="evidence" value="ECO:0007669"/>
    <property type="project" value="InterPro"/>
</dbReference>
<evidence type="ECO:0000256" key="9">
    <source>
        <dbReference type="ARBA" id="ARBA00022840"/>
    </source>
</evidence>
<evidence type="ECO:0000256" key="1">
    <source>
        <dbReference type="ARBA" id="ARBA00000085"/>
    </source>
</evidence>
<dbReference type="PANTHER" id="PTHR34220">
    <property type="entry name" value="SENSOR HISTIDINE KINASE YPDA"/>
    <property type="match status" value="1"/>
</dbReference>
<comment type="catalytic activity">
    <reaction evidence="1">
        <text>ATP + protein L-histidine = ADP + protein N-phospho-L-histidine.</text>
        <dbReference type="EC" id="2.7.13.3"/>
    </reaction>
</comment>
<dbReference type="InterPro" id="IPR003660">
    <property type="entry name" value="HAMP_dom"/>
</dbReference>
<dbReference type="EC" id="2.7.13.3" evidence="3"/>
<evidence type="ECO:0000259" key="13">
    <source>
        <dbReference type="PROSITE" id="PS50109"/>
    </source>
</evidence>
<evidence type="ECO:0000313" key="16">
    <source>
        <dbReference type="Proteomes" id="UP000463051"/>
    </source>
</evidence>
<dbReference type="InterPro" id="IPR005467">
    <property type="entry name" value="His_kinase_dom"/>
</dbReference>
<keyword evidence="7" id="KW-0547">Nucleotide-binding</keyword>
<evidence type="ECO:0000256" key="4">
    <source>
        <dbReference type="ARBA" id="ARBA00022475"/>
    </source>
</evidence>
<dbReference type="AlphaFoldDB" id="A0A7X2H249"/>
<dbReference type="GO" id="GO:0005524">
    <property type="term" value="F:ATP binding"/>
    <property type="evidence" value="ECO:0007669"/>
    <property type="project" value="UniProtKB-KW"/>
</dbReference>
<reference evidence="15 16" key="1">
    <citation type="submission" date="2019-11" db="EMBL/GenBank/DDBJ databases">
        <title>Paenibacillus monticola sp. nov., a novel PGPR strain isolated from mountain sample in China.</title>
        <authorList>
            <person name="Zhao Q."/>
            <person name="Li H.-P."/>
            <person name="Zhang J.-L."/>
        </authorList>
    </citation>
    <scope>NUCLEOTIDE SEQUENCE [LARGE SCALE GENOMIC DNA]</scope>
    <source>
        <strain evidence="15 16">LC-T2</strain>
    </source>
</reference>
<evidence type="ECO:0000256" key="5">
    <source>
        <dbReference type="ARBA" id="ARBA00022553"/>
    </source>
</evidence>
<keyword evidence="4" id="KW-1003">Cell membrane</keyword>
<evidence type="ECO:0000256" key="10">
    <source>
        <dbReference type="ARBA" id="ARBA00023012"/>
    </source>
</evidence>
<evidence type="ECO:0000313" key="15">
    <source>
        <dbReference type="EMBL" id="MRN52156.1"/>
    </source>
</evidence>
<evidence type="ECO:0000256" key="8">
    <source>
        <dbReference type="ARBA" id="ARBA00022777"/>
    </source>
</evidence>
<protein>
    <recommendedName>
        <fullName evidence="3">histidine kinase</fullName>
        <ecNumber evidence="3">2.7.13.3</ecNumber>
    </recommendedName>
</protein>
<dbReference type="Proteomes" id="UP000463051">
    <property type="component" value="Unassembled WGS sequence"/>
</dbReference>
<dbReference type="SUPFAM" id="SSF55874">
    <property type="entry name" value="ATPase domain of HSP90 chaperone/DNA topoisomerase II/histidine kinase"/>
    <property type="match status" value="1"/>
</dbReference>
<feature type="domain" description="HAMP" evidence="14">
    <location>
        <begin position="315"/>
        <end position="372"/>
    </location>
</feature>